<dbReference type="Gene3D" id="3.30.190.20">
    <property type="match status" value="1"/>
</dbReference>
<dbReference type="AlphaFoldDB" id="M6RNT9"/>
<proteinExistence type="predicted"/>
<feature type="domain" description="UvrA interaction" evidence="1">
    <location>
        <begin position="2"/>
        <end position="65"/>
    </location>
</feature>
<name>M6RNT9_LEPIR</name>
<accession>M6RNT9</accession>
<organism evidence="2 3">
    <name type="scientific">Leptospira interrogans serovar Icterohaemorrhagiae str. Verdun HP</name>
    <dbReference type="NCBI Taxonomy" id="1049910"/>
    <lineage>
        <taxon>Bacteria</taxon>
        <taxon>Pseudomonadati</taxon>
        <taxon>Spirochaetota</taxon>
        <taxon>Spirochaetia</taxon>
        <taxon>Leptospirales</taxon>
        <taxon>Leptospiraceae</taxon>
        <taxon>Leptospira</taxon>
    </lineage>
</organism>
<dbReference type="Proteomes" id="UP000012092">
    <property type="component" value="Unassembled WGS sequence"/>
</dbReference>
<dbReference type="InterPro" id="IPR041102">
    <property type="entry name" value="UvrA_inter"/>
</dbReference>
<evidence type="ECO:0000313" key="2">
    <source>
        <dbReference type="EMBL" id="EMO07456.1"/>
    </source>
</evidence>
<gene>
    <name evidence="2" type="ORF">LEP1GSC116_0842</name>
</gene>
<comment type="caution">
    <text evidence="2">The sequence shown here is derived from an EMBL/GenBank/DDBJ whole genome shotgun (WGS) entry which is preliminary data.</text>
</comment>
<reference evidence="2 3" key="1">
    <citation type="submission" date="2013-01" db="EMBL/GenBank/DDBJ databases">
        <authorList>
            <person name="Harkins D.M."/>
            <person name="Durkin A.S."/>
            <person name="Brinkac L.M."/>
            <person name="Haft D.H."/>
            <person name="Selengut J.D."/>
            <person name="Sanka R."/>
            <person name="DePew J."/>
            <person name="Purushe J."/>
            <person name="Picardeau M."/>
            <person name="Werts C."/>
            <person name="Goarant C."/>
            <person name="Vinetz J.M."/>
            <person name="Sutton G.G."/>
            <person name="Nierman W.C."/>
            <person name="Fouts D.E."/>
        </authorList>
    </citation>
    <scope>NUCLEOTIDE SEQUENCE [LARGE SCALE GENOMIC DNA]</scope>
    <source>
        <strain evidence="2 3">Verdun HP</strain>
    </source>
</reference>
<evidence type="ECO:0000259" key="1">
    <source>
        <dbReference type="Pfam" id="PF17760"/>
    </source>
</evidence>
<protein>
    <recommendedName>
        <fullName evidence="1">UvrA interaction domain-containing protein</fullName>
    </recommendedName>
</protein>
<sequence>MSIDQITARVLAFPQGSKLQILAPVISGKKGEHKDVLEKIRKDGFNRVRINGEIRTLEEEIVLKRILKLPSKS</sequence>
<evidence type="ECO:0000313" key="3">
    <source>
        <dbReference type="Proteomes" id="UP000012092"/>
    </source>
</evidence>
<dbReference type="Pfam" id="PF17760">
    <property type="entry name" value="UvrA_inter"/>
    <property type="match status" value="1"/>
</dbReference>
<dbReference type="EMBL" id="AHNZ02000023">
    <property type="protein sequence ID" value="EMO07456.1"/>
    <property type="molecule type" value="Genomic_DNA"/>
</dbReference>